<dbReference type="InterPro" id="IPR003008">
    <property type="entry name" value="Tubulin_FtsZ_GTPase"/>
</dbReference>
<comment type="caution">
    <text evidence="10">The sequence shown here is derived from an EMBL/GenBank/DDBJ whole genome shotgun (WGS) entry which is preliminary data.</text>
</comment>
<feature type="region of interest" description="Disordered" evidence="7">
    <location>
        <begin position="346"/>
        <end position="393"/>
    </location>
</feature>
<accession>A0A9D2BQA2</accession>
<evidence type="ECO:0000256" key="4">
    <source>
        <dbReference type="HAMAP-Rule" id="MF_00909"/>
    </source>
</evidence>
<dbReference type="CDD" id="cd02201">
    <property type="entry name" value="FtsZ_type1"/>
    <property type="match status" value="1"/>
</dbReference>
<dbReference type="AlphaFoldDB" id="A0A9D2BQA2"/>
<dbReference type="Pfam" id="PF00091">
    <property type="entry name" value="Tubulin"/>
    <property type="match status" value="1"/>
</dbReference>
<dbReference type="SUPFAM" id="SSF55307">
    <property type="entry name" value="Tubulin C-terminal domain-like"/>
    <property type="match status" value="1"/>
</dbReference>
<evidence type="ECO:0000256" key="7">
    <source>
        <dbReference type="SAM" id="MobiDB-lite"/>
    </source>
</evidence>
<dbReference type="InterPro" id="IPR008280">
    <property type="entry name" value="Tub_FtsZ_C"/>
</dbReference>
<keyword evidence="3 4" id="KW-0342">GTP-binding</keyword>
<dbReference type="Gene3D" id="3.30.1330.20">
    <property type="entry name" value="Tubulin/FtsZ, C-terminal domain"/>
    <property type="match status" value="1"/>
</dbReference>
<evidence type="ECO:0000256" key="1">
    <source>
        <dbReference type="ARBA" id="ARBA00009690"/>
    </source>
</evidence>
<keyword evidence="4 6" id="KW-0132">Cell division</keyword>
<comment type="similarity">
    <text evidence="1 4 6">Belongs to the FtsZ family.</text>
</comment>
<dbReference type="Pfam" id="PF12327">
    <property type="entry name" value="FtsZ_C"/>
    <property type="match status" value="1"/>
</dbReference>
<evidence type="ECO:0000256" key="2">
    <source>
        <dbReference type="ARBA" id="ARBA00022741"/>
    </source>
</evidence>
<dbReference type="InterPro" id="IPR024757">
    <property type="entry name" value="FtsZ_C"/>
</dbReference>
<dbReference type="InterPro" id="IPR037103">
    <property type="entry name" value="Tubulin/FtsZ-like_C"/>
</dbReference>
<dbReference type="Proteomes" id="UP000823847">
    <property type="component" value="Unassembled WGS sequence"/>
</dbReference>
<proteinExistence type="inferred from homology"/>
<dbReference type="GO" id="GO:0032153">
    <property type="term" value="C:cell division site"/>
    <property type="evidence" value="ECO:0007669"/>
    <property type="project" value="UniProtKB-UniRule"/>
</dbReference>
<feature type="binding site" evidence="4">
    <location>
        <position position="191"/>
    </location>
    <ligand>
        <name>GTP</name>
        <dbReference type="ChEBI" id="CHEBI:37565"/>
    </ligand>
</feature>
<feature type="domain" description="Tubulin/FtsZ 2-layer sandwich" evidence="9">
    <location>
        <begin position="211"/>
        <end position="330"/>
    </location>
</feature>
<keyword evidence="4 6" id="KW-0717">Septation</keyword>
<evidence type="ECO:0000313" key="10">
    <source>
        <dbReference type="EMBL" id="HIX87234.1"/>
    </source>
</evidence>
<dbReference type="PANTHER" id="PTHR30314">
    <property type="entry name" value="CELL DIVISION PROTEIN FTSZ-RELATED"/>
    <property type="match status" value="1"/>
</dbReference>
<feature type="binding site" evidence="4">
    <location>
        <begin position="26"/>
        <end position="30"/>
    </location>
    <ligand>
        <name>GTP</name>
        <dbReference type="ChEBI" id="CHEBI:37565"/>
    </ligand>
</feature>
<dbReference type="InterPro" id="IPR018316">
    <property type="entry name" value="Tubulin/FtsZ_2-layer-sand-dom"/>
</dbReference>
<dbReference type="GO" id="GO:0003924">
    <property type="term" value="F:GTPase activity"/>
    <property type="evidence" value="ECO:0007669"/>
    <property type="project" value="UniProtKB-UniRule"/>
</dbReference>
<dbReference type="GO" id="GO:0043093">
    <property type="term" value="P:FtsZ-dependent cytokinesis"/>
    <property type="evidence" value="ECO:0007669"/>
    <property type="project" value="UniProtKB-UniRule"/>
</dbReference>
<evidence type="ECO:0000259" key="9">
    <source>
        <dbReference type="SMART" id="SM00865"/>
    </source>
</evidence>
<name>A0A9D2BQA2_9BACT</name>
<dbReference type="GO" id="GO:0000917">
    <property type="term" value="P:division septum assembly"/>
    <property type="evidence" value="ECO:0007669"/>
    <property type="project" value="UniProtKB-KW"/>
</dbReference>
<dbReference type="GO" id="GO:0005525">
    <property type="term" value="F:GTP binding"/>
    <property type="evidence" value="ECO:0007669"/>
    <property type="project" value="UniProtKB-UniRule"/>
</dbReference>
<evidence type="ECO:0000256" key="6">
    <source>
        <dbReference type="RuleBase" id="RU000631"/>
    </source>
</evidence>
<feature type="domain" description="Tubulin/FtsZ GTPase" evidence="8">
    <location>
        <begin position="18"/>
        <end position="209"/>
    </location>
</feature>
<reference evidence="10" key="1">
    <citation type="journal article" date="2021" name="PeerJ">
        <title>Extensive microbial diversity within the chicken gut microbiome revealed by metagenomics and culture.</title>
        <authorList>
            <person name="Gilroy R."/>
            <person name="Ravi A."/>
            <person name="Getino M."/>
            <person name="Pursley I."/>
            <person name="Horton D.L."/>
            <person name="Alikhan N.F."/>
            <person name="Baker D."/>
            <person name="Gharbi K."/>
            <person name="Hall N."/>
            <person name="Watson M."/>
            <person name="Adriaenssens E.M."/>
            <person name="Foster-Nyarko E."/>
            <person name="Jarju S."/>
            <person name="Secka A."/>
            <person name="Antonio M."/>
            <person name="Oren A."/>
            <person name="Chaudhuri R.R."/>
            <person name="La Ragione R."/>
            <person name="Hildebrand F."/>
            <person name="Pallen M.J."/>
        </authorList>
    </citation>
    <scope>NUCLEOTIDE SEQUENCE</scope>
    <source>
        <strain evidence="10">ChiHecec2B26-12326</strain>
    </source>
</reference>
<comment type="caution">
    <text evidence="4">Lacks conserved residue(s) required for the propagation of feature annotation.</text>
</comment>
<keyword evidence="2 4" id="KW-0547">Nucleotide-binding</keyword>
<dbReference type="SMART" id="SM00864">
    <property type="entry name" value="Tubulin"/>
    <property type="match status" value="1"/>
</dbReference>
<comment type="function">
    <text evidence="4 6">Essential cell division protein that forms a contractile ring structure (Z ring) at the future cell division site. The regulation of the ring assembly controls the timing and the location of cell division. One of the functions of the FtsZ ring is to recruit other cell division proteins to the septum to produce a new cell wall between the dividing cells. Binds GTP and shows GTPase activity.</text>
</comment>
<keyword evidence="4 6" id="KW-0131">Cell cycle</keyword>
<evidence type="ECO:0000256" key="3">
    <source>
        <dbReference type="ARBA" id="ARBA00023134"/>
    </source>
</evidence>
<dbReference type="InterPro" id="IPR000158">
    <property type="entry name" value="Cell_div_FtsZ"/>
</dbReference>
<dbReference type="Gene3D" id="3.40.50.1440">
    <property type="entry name" value="Tubulin/FtsZ, GTPase domain"/>
    <property type="match status" value="1"/>
</dbReference>
<keyword evidence="4" id="KW-0963">Cytoplasm</keyword>
<protein>
    <recommendedName>
        <fullName evidence="4 5">Cell division protein FtsZ</fullName>
    </recommendedName>
</protein>
<reference evidence="10" key="2">
    <citation type="submission" date="2021-04" db="EMBL/GenBank/DDBJ databases">
        <authorList>
            <person name="Gilroy R."/>
        </authorList>
    </citation>
    <scope>NUCLEOTIDE SEQUENCE</scope>
    <source>
        <strain evidence="10">ChiHecec2B26-12326</strain>
    </source>
</reference>
<feature type="binding site" evidence="4">
    <location>
        <begin position="111"/>
        <end position="113"/>
    </location>
    <ligand>
        <name>GTP</name>
        <dbReference type="ChEBI" id="CHEBI:37565"/>
    </ligand>
</feature>
<comment type="subunit">
    <text evidence="4">Homodimer. Polymerizes to form a dynamic ring structure in a strictly GTP-dependent manner. Interacts directly with several other division proteins.</text>
</comment>
<feature type="compositionally biased region" description="Low complexity" evidence="7">
    <location>
        <begin position="362"/>
        <end position="371"/>
    </location>
</feature>
<dbReference type="InterPro" id="IPR045061">
    <property type="entry name" value="FtsZ/CetZ"/>
</dbReference>
<dbReference type="PANTHER" id="PTHR30314:SF3">
    <property type="entry name" value="MITOCHONDRIAL DIVISION PROTEIN FSZA"/>
    <property type="match status" value="1"/>
</dbReference>
<gene>
    <name evidence="4 10" type="primary">ftsZ</name>
    <name evidence="10" type="ORF">H9848_11615</name>
</gene>
<sequence length="407" mass="44418">MDEEGIIDFNLPVNNTHIIKVIGVGGGGGNAVRTMYKQGIKDVSFAICNTDSQALWNSEIPVKVQLGKKGLGAGGNPERAKSAAEESMESIKALFEDQTKMVFITAGMGGGTGTGAAPIIAKAAKEKGILTVGIVTIPFYFEKKPQIIKAFKGVEEMRKSVDSLLVINNERLCDIYTDGITTAKEAFAKADDILTTATKGIAEIITNVGVISRDFCDVETVMKEGGNALMTIGKASGENRLQHAILNALHSPLLNDSNIENARKILFIIYTSPEYALLIDEMEQLDAFMEELNQDIEVAWGLYDDETLGADVKITIIATGFEEEWKDAPSSDKYEGLIDRYYKNRHASRKREDPAPEPEPAPSGVVPGEKPAPVEPEKKPSPPEDSPVQPSLIERIKKRFEMIIEEM</sequence>
<dbReference type="GO" id="GO:0051258">
    <property type="term" value="P:protein polymerization"/>
    <property type="evidence" value="ECO:0007669"/>
    <property type="project" value="UniProtKB-UniRule"/>
</dbReference>
<dbReference type="InterPro" id="IPR020805">
    <property type="entry name" value="Cell_div_FtsZ_CS"/>
</dbReference>
<evidence type="ECO:0000256" key="5">
    <source>
        <dbReference type="NCBIfam" id="TIGR00065"/>
    </source>
</evidence>
<dbReference type="GO" id="GO:0005737">
    <property type="term" value="C:cytoplasm"/>
    <property type="evidence" value="ECO:0007669"/>
    <property type="project" value="UniProtKB-SubCell"/>
</dbReference>
<feature type="binding site" evidence="4">
    <location>
        <position position="142"/>
    </location>
    <ligand>
        <name>GTP</name>
        <dbReference type="ChEBI" id="CHEBI:37565"/>
    </ligand>
</feature>
<dbReference type="EMBL" id="DXEN01000085">
    <property type="protein sequence ID" value="HIX87234.1"/>
    <property type="molecule type" value="Genomic_DNA"/>
</dbReference>
<dbReference type="HAMAP" id="MF_00909">
    <property type="entry name" value="FtsZ"/>
    <property type="match status" value="1"/>
</dbReference>
<dbReference type="InterPro" id="IPR036525">
    <property type="entry name" value="Tubulin/FtsZ_GTPase_sf"/>
</dbReference>
<evidence type="ECO:0000259" key="8">
    <source>
        <dbReference type="SMART" id="SM00864"/>
    </source>
</evidence>
<organism evidence="10 11">
    <name type="scientific">Candidatus Parabacteroides intestinigallinarum</name>
    <dbReference type="NCBI Taxonomy" id="2838722"/>
    <lineage>
        <taxon>Bacteria</taxon>
        <taxon>Pseudomonadati</taxon>
        <taxon>Bacteroidota</taxon>
        <taxon>Bacteroidia</taxon>
        <taxon>Bacteroidales</taxon>
        <taxon>Tannerellaceae</taxon>
        <taxon>Parabacteroides</taxon>
    </lineage>
</organism>
<dbReference type="SUPFAM" id="SSF52490">
    <property type="entry name" value="Tubulin nucleotide-binding domain-like"/>
    <property type="match status" value="1"/>
</dbReference>
<comment type="subcellular location">
    <subcellularLocation>
        <location evidence="4">Cytoplasm</location>
    </subcellularLocation>
    <text evidence="4">Assembles at midcell at the inner surface of the cytoplasmic membrane.</text>
</comment>
<dbReference type="PRINTS" id="PR00423">
    <property type="entry name" value="CELLDVISFTSZ"/>
</dbReference>
<dbReference type="SMART" id="SM00865">
    <property type="entry name" value="Tubulin_C"/>
    <property type="match status" value="1"/>
</dbReference>
<dbReference type="NCBIfam" id="TIGR00065">
    <property type="entry name" value="ftsZ"/>
    <property type="match status" value="1"/>
</dbReference>
<evidence type="ECO:0000313" key="11">
    <source>
        <dbReference type="Proteomes" id="UP000823847"/>
    </source>
</evidence>
<dbReference type="PROSITE" id="PS01135">
    <property type="entry name" value="FTSZ_2"/>
    <property type="match status" value="1"/>
</dbReference>